<dbReference type="InterPro" id="IPR037167">
    <property type="entry name" value="Peptidase_S11_C_sf"/>
</dbReference>
<keyword evidence="14" id="KW-0472">Membrane</keyword>
<dbReference type="OrthoDB" id="9795979at2"/>
<evidence type="ECO:0000256" key="21">
    <source>
        <dbReference type="SAM" id="SignalP"/>
    </source>
</evidence>
<dbReference type="FunFam" id="3.40.710.10:FF:000001">
    <property type="entry name" value="D-alanyl-D-alanine serine-type carboxypeptidase"/>
    <property type="match status" value="1"/>
</dbReference>
<evidence type="ECO:0000256" key="19">
    <source>
        <dbReference type="PIRSR" id="PIRSR618044-2"/>
    </source>
</evidence>
<dbReference type="InterPro" id="IPR015956">
    <property type="entry name" value="Peniciliin-bd_prot_C_sf"/>
</dbReference>
<comment type="subcellular location">
    <subcellularLocation>
        <location evidence="2">Cell inner membrane</location>
        <topology evidence="2">Peripheral membrane protein</topology>
    </subcellularLocation>
</comment>
<keyword evidence="8 23" id="KW-0121">Carboxypeptidase</keyword>
<comment type="caution">
    <text evidence="23">The sequence shown here is derived from an EMBL/GenBank/DDBJ whole genome shotgun (WGS) entry which is preliminary data.</text>
</comment>
<dbReference type="GO" id="GO:0009002">
    <property type="term" value="F:serine-type D-Ala-D-Ala carboxypeptidase activity"/>
    <property type="evidence" value="ECO:0007669"/>
    <property type="project" value="UniProtKB-EC"/>
</dbReference>
<evidence type="ECO:0000256" key="14">
    <source>
        <dbReference type="ARBA" id="ARBA00023136"/>
    </source>
</evidence>
<dbReference type="EC" id="3.4.16.4" evidence="5"/>
<feature type="active site" description="Proton acceptor" evidence="18">
    <location>
        <position position="71"/>
    </location>
</feature>
<protein>
    <recommendedName>
        <fullName evidence="5">serine-type D-Ala-D-Ala carboxypeptidase</fullName>
        <ecNumber evidence="5">3.4.16.4</ecNumber>
    </recommendedName>
</protein>
<keyword evidence="11" id="KW-0378">Hydrolase</keyword>
<evidence type="ECO:0000256" key="9">
    <source>
        <dbReference type="ARBA" id="ARBA00022670"/>
    </source>
</evidence>
<comment type="function">
    <text evidence="1">Removes C-terminal D-alanyl residues from sugar-peptide cell wall precursors.</text>
</comment>
<dbReference type="PRINTS" id="PR00725">
    <property type="entry name" value="DADACBPTASE1"/>
</dbReference>
<dbReference type="InterPro" id="IPR012907">
    <property type="entry name" value="Peptidase_S11_C"/>
</dbReference>
<evidence type="ECO:0000256" key="10">
    <source>
        <dbReference type="ARBA" id="ARBA00022729"/>
    </source>
</evidence>
<comment type="pathway">
    <text evidence="17">Glycan biosynthesis.</text>
</comment>
<feature type="domain" description="Peptidase S11 D-Ala-D-Ala carboxypeptidase A C-terminal" evidence="22">
    <location>
        <begin position="285"/>
        <end position="376"/>
    </location>
</feature>
<dbReference type="GO" id="GO:0005886">
    <property type="term" value="C:plasma membrane"/>
    <property type="evidence" value="ECO:0007669"/>
    <property type="project" value="UniProtKB-SubCell"/>
</dbReference>
<evidence type="ECO:0000256" key="20">
    <source>
        <dbReference type="RuleBase" id="RU004016"/>
    </source>
</evidence>
<feature type="active site" description="Acyl-ester intermediate" evidence="18">
    <location>
        <position position="68"/>
    </location>
</feature>
<dbReference type="EMBL" id="MLHJ01000016">
    <property type="protein sequence ID" value="OOF44481.1"/>
    <property type="molecule type" value="Genomic_DNA"/>
</dbReference>
<evidence type="ECO:0000256" key="13">
    <source>
        <dbReference type="ARBA" id="ARBA00022984"/>
    </source>
</evidence>
<gene>
    <name evidence="23" type="ORF">BKK50_02570</name>
</gene>
<comment type="pathway">
    <text evidence="3">Cell wall biogenesis; peptidoglycan biosynthesis.</text>
</comment>
<comment type="catalytic activity">
    <reaction evidence="16">
        <text>Preferential cleavage: (Ac)2-L-Lys-D-Ala-|-D-Ala. Also transpeptidation of peptidyl-alanyl moieties that are N-acyl substituents of D-alanine.</text>
        <dbReference type="EC" id="3.4.16.4"/>
    </reaction>
</comment>
<dbReference type="InterPro" id="IPR012338">
    <property type="entry name" value="Beta-lactam/transpept-like"/>
</dbReference>
<dbReference type="SUPFAM" id="SSF56601">
    <property type="entry name" value="beta-lactamase/transpeptidase-like"/>
    <property type="match status" value="1"/>
</dbReference>
<evidence type="ECO:0000256" key="18">
    <source>
        <dbReference type="PIRSR" id="PIRSR618044-1"/>
    </source>
</evidence>
<comment type="similarity">
    <text evidence="4 20">Belongs to the peptidase S11 family.</text>
</comment>
<keyword evidence="12" id="KW-0133">Cell shape</keyword>
<feature type="binding site" evidence="19">
    <location>
        <position position="234"/>
    </location>
    <ligand>
        <name>substrate</name>
    </ligand>
</feature>
<dbReference type="InterPro" id="IPR018044">
    <property type="entry name" value="Peptidase_S11"/>
</dbReference>
<name>A0A1V3IQU2_9PAST</name>
<evidence type="ECO:0000256" key="12">
    <source>
        <dbReference type="ARBA" id="ARBA00022960"/>
    </source>
</evidence>
<proteinExistence type="inferred from homology"/>
<dbReference type="PANTHER" id="PTHR21581:SF6">
    <property type="entry name" value="TRAFFICKING PROTEIN PARTICLE COMPLEX SUBUNIT 12"/>
    <property type="match status" value="1"/>
</dbReference>
<dbReference type="SMART" id="SM00936">
    <property type="entry name" value="PBP5_C"/>
    <property type="match status" value="1"/>
</dbReference>
<dbReference type="Gene3D" id="3.40.710.10">
    <property type="entry name" value="DD-peptidase/beta-lactamase superfamily"/>
    <property type="match status" value="1"/>
</dbReference>
<feature type="active site" evidence="18">
    <location>
        <position position="131"/>
    </location>
</feature>
<keyword evidence="24" id="KW-1185">Reference proteome</keyword>
<dbReference type="SUPFAM" id="SSF69189">
    <property type="entry name" value="Penicillin-binding protein associated domain"/>
    <property type="match status" value="1"/>
</dbReference>
<dbReference type="GO" id="GO:0008658">
    <property type="term" value="F:penicillin binding"/>
    <property type="evidence" value="ECO:0007669"/>
    <property type="project" value="UniProtKB-ARBA"/>
</dbReference>
<evidence type="ECO:0000313" key="23">
    <source>
        <dbReference type="EMBL" id="OOF44481.1"/>
    </source>
</evidence>
<evidence type="ECO:0000256" key="7">
    <source>
        <dbReference type="ARBA" id="ARBA00022519"/>
    </source>
</evidence>
<dbReference type="GO" id="GO:0006508">
    <property type="term" value="P:proteolysis"/>
    <property type="evidence" value="ECO:0007669"/>
    <property type="project" value="UniProtKB-KW"/>
</dbReference>
<dbReference type="RefSeq" id="WP_077415037.1">
    <property type="nucleotide sequence ID" value="NZ_MLHJ01000016.1"/>
</dbReference>
<dbReference type="GO" id="GO:0071555">
    <property type="term" value="P:cell wall organization"/>
    <property type="evidence" value="ECO:0007669"/>
    <property type="project" value="UniProtKB-KW"/>
</dbReference>
<dbReference type="Proteomes" id="UP000189433">
    <property type="component" value="Unassembled WGS sequence"/>
</dbReference>
<evidence type="ECO:0000313" key="24">
    <source>
        <dbReference type="Proteomes" id="UP000189433"/>
    </source>
</evidence>
<dbReference type="GO" id="GO:0009252">
    <property type="term" value="P:peptidoglycan biosynthetic process"/>
    <property type="evidence" value="ECO:0007669"/>
    <property type="project" value="UniProtKB-UniPathway"/>
</dbReference>
<evidence type="ECO:0000256" key="17">
    <source>
        <dbReference type="ARBA" id="ARBA00060592"/>
    </source>
</evidence>
<evidence type="ECO:0000256" key="16">
    <source>
        <dbReference type="ARBA" id="ARBA00034000"/>
    </source>
</evidence>
<evidence type="ECO:0000256" key="15">
    <source>
        <dbReference type="ARBA" id="ARBA00023316"/>
    </source>
</evidence>
<evidence type="ECO:0000256" key="11">
    <source>
        <dbReference type="ARBA" id="ARBA00022801"/>
    </source>
</evidence>
<evidence type="ECO:0000256" key="3">
    <source>
        <dbReference type="ARBA" id="ARBA00004752"/>
    </source>
</evidence>
<evidence type="ECO:0000256" key="6">
    <source>
        <dbReference type="ARBA" id="ARBA00022475"/>
    </source>
</evidence>
<dbReference type="GO" id="GO:0008360">
    <property type="term" value="P:regulation of cell shape"/>
    <property type="evidence" value="ECO:0007669"/>
    <property type="project" value="UniProtKB-KW"/>
</dbReference>
<evidence type="ECO:0000259" key="22">
    <source>
        <dbReference type="SMART" id="SM00936"/>
    </source>
</evidence>
<keyword evidence="15" id="KW-0961">Cell wall biogenesis/degradation</keyword>
<keyword evidence="7" id="KW-0997">Cell inner membrane</keyword>
<accession>A0A1V3IQU2</accession>
<dbReference type="UniPathway" id="UPA00219"/>
<dbReference type="InterPro" id="IPR001967">
    <property type="entry name" value="Peptidase_S11_N"/>
</dbReference>
<dbReference type="STRING" id="1908260.BKK50_02570"/>
<keyword evidence="6" id="KW-1003">Cell membrane</keyword>
<dbReference type="Pfam" id="PF07943">
    <property type="entry name" value="PBP5_C"/>
    <property type="match status" value="1"/>
</dbReference>
<organism evidence="23 24">
    <name type="scientific">Rodentibacter rarus</name>
    <dbReference type="NCBI Taxonomy" id="1908260"/>
    <lineage>
        <taxon>Bacteria</taxon>
        <taxon>Pseudomonadati</taxon>
        <taxon>Pseudomonadota</taxon>
        <taxon>Gammaproteobacteria</taxon>
        <taxon>Pasteurellales</taxon>
        <taxon>Pasteurellaceae</taxon>
        <taxon>Rodentibacter</taxon>
    </lineage>
</organism>
<dbReference type="AlphaFoldDB" id="A0A1V3IQU2"/>
<dbReference type="Gene3D" id="2.60.410.10">
    <property type="entry name" value="D-Ala-D-Ala carboxypeptidase, C-terminal domain"/>
    <property type="match status" value="1"/>
</dbReference>
<keyword evidence="13" id="KW-0573">Peptidoglycan synthesis</keyword>
<reference evidence="23 24" key="1">
    <citation type="submission" date="2016-10" db="EMBL/GenBank/DDBJ databases">
        <title>Rodentibacter gen. nov. and new species.</title>
        <authorList>
            <person name="Christensen H."/>
        </authorList>
    </citation>
    <scope>NUCLEOTIDE SEQUENCE [LARGE SCALE GENOMIC DNA]</scope>
    <source>
        <strain evidence="23 24">CCUG17206</strain>
    </source>
</reference>
<feature type="chain" id="PRO_5013092957" description="serine-type D-Ala-D-Ala carboxypeptidase" evidence="21">
    <location>
        <begin position="27"/>
        <end position="395"/>
    </location>
</feature>
<keyword evidence="9" id="KW-0645">Protease</keyword>
<keyword evidence="10 21" id="KW-0732">Signal</keyword>
<dbReference type="Pfam" id="PF00768">
    <property type="entry name" value="Peptidase_S11"/>
    <property type="match status" value="1"/>
</dbReference>
<evidence type="ECO:0000256" key="4">
    <source>
        <dbReference type="ARBA" id="ARBA00007164"/>
    </source>
</evidence>
<evidence type="ECO:0000256" key="1">
    <source>
        <dbReference type="ARBA" id="ARBA00003217"/>
    </source>
</evidence>
<sequence>MLKQSAKLTKTVLLSGMLAASSAAIAQEEMQYGITPPQVNAQTYILMDYYSGAVLAALNPDQRQYPASLTKMMTSYVVGQALRQGKIHNTDMVTIGESAWGRNFPDSSKMFLNLNQQVSVQDLNKGVIIVSGNDASVALAEHTSGTVLNFVDTMNQYVQQFGLKNTNFTTPHGLDDPNQYSSARDMAIIGAHIIRDTPEEYKIYAEKEFTFNKIKQPNRNGLLWDKTMNVDGMKTGHTSQAGYNLVASATNPSNMRLISVVMGVPTYKGREVESKKLLQWGFANFETLKTLEANKEVSEQPVYYGDEGSVKLGVLQDSFITVPKGKKAELKARYELDNKYLQAPLAKGQVVGKVIYQLDGKDVAVVNLQAMQEVKEGGFFGNAWDWLVLTVKSLF</sequence>
<dbReference type="PANTHER" id="PTHR21581">
    <property type="entry name" value="D-ALANYL-D-ALANINE CARBOXYPEPTIDASE"/>
    <property type="match status" value="1"/>
</dbReference>
<evidence type="ECO:0000256" key="5">
    <source>
        <dbReference type="ARBA" id="ARBA00012448"/>
    </source>
</evidence>
<feature type="signal peptide" evidence="21">
    <location>
        <begin position="1"/>
        <end position="26"/>
    </location>
</feature>
<evidence type="ECO:0000256" key="8">
    <source>
        <dbReference type="ARBA" id="ARBA00022645"/>
    </source>
</evidence>
<evidence type="ECO:0000256" key="2">
    <source>
        <dbReference type="ARBA" id="ARBA00004417"/>
    </source>
</evidence>